<accession>A0A6A6QS40</accession>
<proteinExistence type="predicted"/>
<evidence type="ECO:0000313" key="2">
    <source>
        <dbReference type="Proteomes" id="UP000799750"/>
    </source>
</evidence>
<gene>
    <name evidence="1" type="ORF">BU16DRAFT_511617</name>
</gene>
<dbReference type="Proteomes" id="UP000799750">
    <property type="component" value="Unassembled WGS sequence"/>
</dbReference>
<sequence>MLVEYRLPCTILRRKLKDPLEECTIQHGRRFNGLYIGPGTILPRTNRATH</sequence>
<dbReference type="EMBL" id="MU004190">
    <property type="protein sequence ID" value="KAF2494976.1"/>
    <property type="molecule type" value="Genomic_DNA"/>
</dbReference>
<keyword evidence="2" id="KW-1185">Reference proteome</keyword>
<feature type="non-terminal residue" evidence="1">
    <location>
        <position position="50"/>
    </location>
</feature>
<name>A0A6A6QS40_9PEZI</name>
<dbReference type="AlphaFoldDB" id="A0A6A6QS40"/>
<organism evidence="1 2">
    <name type="scientific">Lophium mytilinum</name>
    <dbReference type="NCBI Taxonomy" id="390894"/>
    <lineage>
        <taxon>Eukaryota</taxon>
        <taxon>Fungi</taxon>
        <taxon>Dikarya</taxon>
        <taxon>Ascomycota</taxon>
        <taxon>Pezizomycotina</taxon>
        <taxon>Dothideomycetes</taxon>
        <taxon>Pleosporomycetidae</taxon>
        <taxon>Mytilinidiales</taxon>
        <taxon>Mytilinidiaceae</taxon>
        <taxon>Lophium</taxon>
    </lineage>
</organism>
<evidence type="ECO:0000313" key="1">
    <source>
        <dbReference type="EMBL" id="KAF2494976.1"/>
    </source>
</evidence>
<protein>
    <submittedName>
        <fullName evidence="1">Uncharacterized protein</fullName>
    </submittedName>
</protein>
<reference evidence="1" key="1">
    <citation type="journal article" date="2020" name="Stud. Mycol.">
        <title>101 Dothideomycetes genomes: a test case for predicting lifestyles and emergence of pathogens.</title>
        <authorList>
            <person name="Haridas S."/>
            <person name="Albert R."/>
            <person name="Binder M."/>
            <person name="Bloem J."/>
            <person name="Labutti K."/>
            <person name="Salamov A."/>
            <person name="Andreopoulos B."/>
            <person name="Baker S."/>
            <person name="Barry K."/>
            <person name="Bills G."/>
            <person name="Bluhm B."/>
            <person name="Cannon C."/>
            <person name="Castanera R."/>
            <person name="Culley D."/>
            <person name="Daum C."/>
            <person name="Ezra D."/>
            <person name="Gonzalez J."/>
            <person name="Henrissat B."/>
            <person name="Kuo A."/>
            <person name="Liang C."/>
            <person name="Lipzen A."/>
            <person name="Lutzoni F."/>
            <person name="Magnuson J."/>
            <person name="Mondo S."/>
            <person name="Nolan M."/>
            <person name="Ohm R."/>
            <person name="Pangilinan J."/>
            <person name="Park H.-J."/>
            <person name="Ramirez L."/>
            <person name="Alfaro M."/>
            <person name="Sun H."/>
            <person name="Tritt A."/>
            <person name="Yoshinaga Y."/>
            <person name="Zwiers L.-H."/>
            <person name="Turgeon B."/>
            <person name="Goodwin S."/>
            <person name="Spatafora J."/>
            <person name="Crous P."/>
            <person name="Grigoriev I."/>
        </authorList>
    </citation>
    <scope>NUCLEOTIDE SEQUENCE</scope>
    <source>
        <strain evidence="1">CBS 269.34</strain>
    </source>
</reference>